<dbReference type="HOGENOM" id="CLU_816117_0_0_0"/>
<protein>
    <submittedName>
        <fullName evidence="1">Uncharacterized protein</fullName>
    </submittedName>
</protein>
<dbReference type="STRING" id="234267.Acid_3144"/>
<accession>Q022H8</accession>
<reference evidence="1" key="1">
    <citation type="submission" date="2006-10" db="EMBL/GenBank/DDBJ databases">
        <title>Complete sequence of Solibacter usitatus Ellin6076.</title>
        <authorList>
            <consortium name="US DOE Joint Genome Institute"/>
            <person name="Copeland A."/>
            <person name="Lucas S."/>
            <person name="Lapidus A."/>
            <person name="Barry K."/>
            <person name="Detter J.C."/>
            <person name="Glavina del Rio T."/>
            <person name="Hammon N."/>
            <person name="Israni S."/>
            <person name="Dalin E."/>
            <person name="Tice H."/>
            <person name="Pitluck S."/>
            <person name="Thompson L.S."/>
            <person name="Brettin T."/>
            <person name="Bruce D."/>
            <person name="Han C."/>
            <person name="Tapia R."/>
            <person name="Gilna P."/>
            <person name="Schmutz J."/>
            <person name="Larimer F."/>
            <person name="Land M."/>
            <person name="Hauser L."/>
            <person name="Kyrpides N."/>
            <person name="Mikhailova N."/>
            <person name="Janssen P.H."/>
            <person name="Kuske C.R."/>
            <person name="Richardson P."/>
        </authorList>
    </citation>
    <scope>NUCLEOTIDE SEQUENCE</scope>
    <source>
        <strain evidence="1">Ellin6076</strain>
    </source>
</reference>
<organism evidence="1">
    <name type="scientific">Solibacter usitatus (strain Ellin6076)</name>
    <dbReference type="NCBI Taxonomy" id="234267"/>
    <lineage>
        <taxon>Bacteria</taxon>
        <taxon>Pseudomonadati</taxon>
        <taxon>Acidobacteriota</taxon>
        <taxon>Terriglobia</taxon>
        <taxon>Bryobacterales</taxon>
        <taxon>Solibacteraceae</taxon>
        <taxon>Candidatus Solibacter</taxon>
    </lineage>
</organism>
<name>Q022H8_SOLUE</name>
<evidence type="ECO:0000313" key="1">
    <source>
        <dbReference type="EMBL" id="ABJ84122.1"/>
    </source>
</evidence>
<dbReference type="AlphaFoldDB" id="Q022H8"/>
<gene>
    <name evidence="1" type="ordered locus">Acid_3144</name>
</gene>
<proteinExistence type="predicted"/>
<sequence>MGTTPVDDLLKQYMDCADSDRAEALLGDLVVNHAQPGIRKVVRYKLAFQGGREAQDIDDVSGDVVLELIGRLRAIRDGHHAEAIGSFAGYAAVAAYHACNEYLRRKYPNRHRLKNRLRYLLNNEPRFAVWEGPSSDWVCGFRKWQVEGVGPATSDLVSQWRHTLGDLPRGQSAMPPPELLAAVFGRFEGPLEFDELVAIVGYFWGVDDLAPATEKSAREVESKDVDPGARMELRQWLTELWTQIRELPRAQRVALLLNLRAADSAPAVTLFPVTGVASVSNIAETLEFSSETFAALWKSLPIEDLAIAELLGVTRQQVINLRKSARERLTRRIGGKYRLS</sequence>
<dbReference type="EMBL" id="CP000473">
    <property type="protein sequence ID" value="ABJ84122.1"/>
    <property type="molecule type" value="Genomic_DNA"/>
</dbReference>
<dbReference type="KEGG" id="sus:Acid_3144"/>
<dbReference type="OrthoDB" id="128532at2"/>
<dbReference type="InParanoid" id="Q022H8"/>